<dbReference type="Proteomes" id="UP000024635">
    <property type="component" value="Unassembled WGS sequence"/>
</dbReference>
<protein>
    <submittedName>
        <fullName evidence="1">Uncharacterized protein</fullName>
    </submittedName>
</protein>
<dbReference type="EMBL" id="JARK01001716">
    <property type="protein sequence ID" value="EYB81534.1"/>
    <property type="molecule type" value="Genomic_DNA"/>
</dbReference>
<dbReference type="AlphaFoldDB" id="A0A016RUB8"/>
<accession>A0A016RUB8</accession>
<reference evidence="2" key="1">
    <citation type="journal article" date="2015" name="Nat. Genet.">
        <title>The genome and transcriptome of the zoonotic hookworm Ancylostoma ceylanicum identify infection-specific gene families.</title>
        <authorList>
            <person name="Schwarz E.M."/>
            <person name="Hu Y."/>
            <person name="Antoshechkin I."/>
            <person name="Miller M.M."/>
            <person name="Sternberg P.W."/>
            <person name="Aroian R.V."/>
        </authorList>
    </citation>
    <scope>NUCLEOTIDE SEQUENCE</scope>
    <source>
        <strain evidence="2">HY135</strain>
    </source>
</reference>
<keyword evidence="2" id="KW-1185">Reference proteome</keyword>
<comment type="caution">
    <text evidence="1">The sequence shown here is derived from an EMBL/GenBank/DDBJ whole genome shotgun (WGS) entry which is preliminary data.</text>
</comment>
<evidence type="ECO:0000313" key="2">
    <source>
        <dbReference type="Proteomes" id="UP000024635"/>
    </source>
</evidence>
<organism evidence="1 2">
    <name type="scientific">Ancylostoma ceylanicum</name>
    <dbReference type="NCBI Taxonomy" id="53326"/>
    <lineage>
        <taxon>Eukaryota</taxon>
        <taxon>Metazoa</taxon>
        <taxon>Ecdysozoa</taxon>
        <taxon>Nematoda</taxon>
        <taxon>Chromadorea</taxon>
        <taxon>Rhabditida</taxon>
        <taxon>Rhabditina</taxon>
        <taxon>Rhabditomorpha</taxon>
        <taxon>Strongyloidea</taxon>
        <taxon>Ancylostomatidae</taxon>
        <taxon>Ancylostomatinae</taxon>
        <taxon>Ancylostoma</taxon>
    </lineage>
</organism>
<name>A0A016RUB8_9BILA</name>
<evidence type="ECO:0000313" key="1">
    <source>
        <dbReference type="EMBL" id="EYB81534.1"/>
    </source>
</evidence>
<sequence>MKYMLEDLLQQGFKPDRFHSDLPASPLALPLSGLWCTTVPSTYSELQTGVDKRWDRDTAFLFRDTEALHAAARKAPVSLLKNATPRSCTLPACDCS</sequence>
<gene>
    <name evidence="1" type="primary">Acey_s0380.g338</name>
    <name evidence="1" type="ORF">Y032_0380g338</name>
</gene>
<proteinExistence type="predicted"/>